<feature type="transmembrane region" description="Helical" evidence="6">
    <location>
        <begin position="32"/>
        <end position="51"/>
    </location>
</feature>
<dbReference type="Proteomes" id="UP000283269">
    <property type="component" value="Unassembled WGS sequence"/>
</dbReference>
<evidence type="ECO:0000256" key="3">
    <source>
        <dbReference type="ARBA" id="ARBA00022989"/>
    </source>
</evidence>
<feature type="compositionally biased region" description="Polar residues" evidence="5">
    <location>
        <begin position="482"/>
        <end position="491"/>
    </location>
</feature>
<feature type="transmembrane region" description="Helical" evidence="6">
    <location>
        <begin position="63"/>
        <end position="84"/>
    </location>
</feature>
<evidence type="ECO:0000256" key="1">
    <source>
        <dbReference type="ARBA" id="ARBA00004141"/>
    </source>
</evidence>
<evidence type="ECO:0000313" key="9">
    <source>
        <dbReference type="Proteomes" id="UP000283269"/>
    </source>
</evidence>
<name>A0A409XSN7_PSICY</name>
<feature type="domain" description="Calcineurin-like phosphoesterase" evidence="7">
    <location>
        <begin position="139"/>
        <end position="304"/>
    </location>
</feature>
<evidence type="ECO:0000256" key="6">
    <source>
        <dbReference type="SAM" id="Phobius"/>
    </source>
</evidence>
<protein>
    <recommendedName>
        <fullName evidence="7">Calcineurin-like phosphoesterase domain-containing protein</fullName>
    </recommendedName>
</protein>
<evidence type="ECO:0000256" key="4">
    <source>
        <dbReference type="ARBA" id="ARBA00023136"/>
    </source>
</evidence>
<dbReference type="STRING" id="93625.A0A409XSN7"/>
<feature type="compositionally biased region" description="Low complexity" evidence="5">
    <location>
        <begin position="465"/>
        <end position="481"/>
    </location>
</feature>
<dbReference type="Pfam" id="PF00149">
    <property type="entry name" value="Metallophos"/>
    <property type="match status" value="1"/>
</dbReference>
<accession>A0A409XSN7</accession>
<dbReference type="PANTHER" id="PTHR13315:SF4">
    <property type="entry name" value="METALLOPHOSPHOESTERASE, ISOFORM E"/>
    <property type="match status" value="1"/>
</dbReference>
<dbReference type="GO" id="GO:0016787">
    <property type="term" value="F:hydrolase activity"/>
    <property type="evidence" value="ECO:0007669"/>
    <property type="project" value="InterPro"/>
</dbReference>
<feature type="region of interest" description="Disordered" evidence="5">
    <location>
        <begin position="566"/>
        <end position="590"/>
    </location>
</feature>
<comment type="subcellular location">
    <subcellularLocation>
        <location evidence="1">Membrane</location>
        <topology evidence="1">Multi-pass membrane protein</topology>
    </subcellularLocation>
</comment>
<evidence type="ECO:0000313" key="8">
    <source>
        <dbReference type="EMBL" id="PPQ93724.1"/>
    </source>
</evidence>
<dbReference type="EMBL" id="NHYD01000622">
    <property type="protein sequence ID" value="PPQ93724.1"/>
    <property type="molecule type" value="Genomic_DNA"/>
</dbReference>
<dbReference type="InterPro" id="IPR033308">
    <property type="entry name" value="PGAP5/Cdc1/Ted1"/>
</dbReference>
<sequence length="689" mass="77730">MPSELRPGSFTLSTPRRSHLYSHTLVTNALRLLWVVLVIWGDLGAFFWSLSDCSWPEVETGNVRLIIINGLFVSFLIYDLSFVLQKARQSPRTTHVLLVADPQVQHTLLLSPRSWWANPLRRAVFELNMQKSWHVTMRLKPHVVIFLGDMLANGKAAKTLEEKLLTRFRYKEAARYFKSVFATDPRTKVYYVPGNNDVGLGSVSAVASNLRSYYVDSFGPLNQNIVISNHTFIALDAPALVDEDYHRHGQATSFDSWKPIEGGAIEFVKEMAAYDPGNVILLSHIPLSRTETAYCGPLREKGGIRRGAGPGYQSMLGRQTTRFLLKNLEPLVVFSADNRDYCEYTHVLPGSRIDGHNHINAIREITVKSFSMSVHIKQPGFQLLSLVDPATLANPDFHSFSDTPCRLPDQNWIYAGFYLPCIVITLLALVVLNFRRSRFRGKLNVASITPSPRSSGQNSPNPAYGPSSPSWNGPWSPFSPSIPTSPRTTLPSYLRTPHAQSGSATHLVASLPGTPAPSSPSFLNVPIPFSDKEDEGFDDDTMYPAQYATRRERGLLFRHREDDDEWSHIGHDNERDEHEHPLHSDQEAGTPQLHSKFISAPDHSRVLSTKKWRYHWSYTFVFRGRRRRVAVGFPSWSSLHNFLDLLGFSNFSSLGTGRRGTGLPVFFMDTLSVFWPAVVTWLIINWTIL</sequence>
<dbReference type="InterPro" id="IPR004843">
    <property type="entry name" value="Calcineurin-like_PHP"/>
</dbReference>
<dbReference type="InterPro" id="IPR029052">
    <property type="entry name" value="Metallo-depent_PP-like"/>
</dbReference>
<proteinExistence type="predicted"/>
<organism evidence="8 9">
    <name type="scientific">Psilocybe cyanescens</name>
    <dbReference type="NCBI Taxonomy" id="93625"/>
    <lineage>
        <taxon>Eukaryota</taxon>
        <taxon>Fungi</taxon>
        <taxon>Dikarya</taxon>
        <taxon>Basidiomycota</taxon>
        <taxon>Agaricomycotina</taxon>
        <taxon>Agaricomycetes</taxon>
        <taxon>Agaricomycetidae</taxon>
        <taxon>Agaricales</taxon>
        <taxon>Agaricineae</taxon>
        <taxon>Strophariaceae</taxon>
        <taxon>Psilocybe</taxon>
    </lineage>
</organism>
<dbReference type="OrthoDB" id="5977743at2759"/>
<dbReference type="AlphaFoldDB" id="A0A409XSN7"/>
<dbReference type="InParanoid" id="A0A409XSN7"/>
<feature type="compositionally biased region" description="Polar residues" evidence="5">
    <location>
        <begin position="446"/>
        <end position="461"/>
    </location>
</feature>
<gene>
    <name evidence="8" type="ORF">CVT25_013063</name>
</gene>
<keyword evidence="2 6" id="KW-0812">Transmembrane</keyword>
<dbReference type="SUPFAM" id="SSF56300">
    <property type="entry name" value="Metallo-dependent phosphatases"/>
    <property type="match status" value="1"/>
</dbReference>
<dbReference type="GO" id="GO:0006506">
    <property type="term" value="P:GPI anchor biosynthetic process"/>
    <property type="evidence" value="ECO:0007669"/>
    <property type="project" value="InterPro"/>
</dbReference>
<reference evidence="8 9" key="1">
    <citation type="journal article" date="2018" name="Evol. Lett.">
        <title>Horizontal gene cluster transfer increased hallucinogenic mushroom diversity.</title>
        <authorList>
            <person name="Reynolds H.T."/>
            <person name="Vijayakumar V."/>
            <person name="Gluck-Thaler E."/>
            <person name="Korotkin H.B."/>
            <person name="Matheny P.B."/>
            <person name="Slot J.C."/>
        </authorList>
    </citation>
    <scope>NUCLEOTIDE SEQUENCE [LARGE SCALE GENOMIC DNA]</scope>
    <source>
        <strain evidence="8 9">2631</strain>
    </source>
</reference>
<keyword evidence="3 6" id="KW-1133">Transmembrane helix</keyword>
<dbReference type="FunCoup" id="A0A409XSN7">
    <property type="interactions" value="202"/>
</dbReference>
<keyword evidence="4 6" id="KW-0472">Membrane</keyword>
<dbReference type="GO" id="GO:0016020">
    <property type="term" value="C:membrane"/>
    <property type="evidence" value="ECO:0007669"/>
    <property type="project" value="UniProtKB-SubCell"/>
</dbReference>
<keyword evidence="9" id="KW-1185">Reference proteome</keyword>
<feature type="transmembrane region" description="Helical" evidence="6">
    <location>
        <begin position="412"/>
        <end position="434"/>
    </location>
</feature>
<feature type="transmembrane region" description="Helical" evidence="6">
    <location>
        <begin position="663"/>
        <end position="684"/>
    </location>
</feature>
<evidence type="ECO:0000259" key="7">
    <source>
        <dbReference type="Pfam" id="PF00149"/>
    </source>
</evidence>
<dbReference type="GO" id="GO:0005783">
    <property type="term" value="C:endoplasmic reticulum"/>
    <property type="evidence" value="ECO:0007669"/>
    <property type="project" value="TreeGrafter"/>
</dbReference>
<feature type="region of interest" description="Disordered" evidence="5">
    <location>
        <begin position="446"/>
        <end position="498"/>
    </location>
</feature>
<comment type="caution">
    <text evidence="8">The sequence shown here is derived from an EMBL/GenBank/DDBJ whole genome shotgun (WGS) entry which is preliminary data.</text>
</comment>
<evidence type="ECO:0000256" key="2">
    <source>
        <dbReference type="ARBA" id="ARBA00022692"/>
    </source>
</evidence>
<feature type="compositionally biased region" description="Basic and acidic residues" evidence="5">
    <location>
        <begin position="566"/>
        <end position="586"/>
    </location>
</feature>
<dbReference type="PANTHER" id="PTHR13315">
    <property type="entry name" value="METALLO PHOSPHOESTERASE RELATED"/>
    <property type="match status" value="1"/>
</dbReference>
<evidence type="ECO:0000256" key="5">
    <source>
        <dbReference type="SAM" id="MobiDB-lite"/>
    </source>
</evidence>